<dbReference type="CDD" id="cd05403">
    <property type="entry name" value="NT_KNTase_like"/>
    <property type="match status" value="1"/>
</dbReference>
<sequence length="232" mass="26284">MSDETKHVRVCLRVPPGDDTKIFRLRAADDVLRLLVDAHESEFTMSELADETDHSRSTVWRAVELLDELDVLQIRQTTQRKYVAIDNAHLEKDDPILALEQTEYHDPIRAFVTRVEDAVAATSDIDRLLGVLVFGSVARGEADRKSDIDVFVLVEGDRTSARRIVSGVAADLGEERFDGDRYTFEPFVETAESAQRVGDKLREQFREGVTVYGTDEFQQVRKAVMKNGVDER</sequence>
<dbReference type="EMBL" id="JBHTAA010000002">
    <property type="protein sequence ID" value="MFC7203313.1"/>
    <property type="molecule type" value="Genomic_DNA"/>
</dbReference>
<dbReference type="Gene3D" id="3.30.460.10">
    <property type="entry name" value="Beta Polymerase, domain 2"/>
    <property type="match status" value="1"/>
</dbReference>
<keyword evidence="4" id="KW-1185">Reference proteome</keyword>
<dbReference type="InterPro" id="IPR002934">
    <property type="entry name" value="Polymerase_NTP_transf_dom"/>
</dbReference>
<feature type="domain" description="Helix-turn-helix type 11" evidence="2">
    <location>
        <begin position="30"/>
        <end position="69"/>
    </location>
</feature>
<organism evidence="3 4">
    <name type="scientific">Haloferax namakaokahaiae</name>
    <dbReference type="NCBI Taxonomy" id="1748331"/>
    <lineage>
        <taxon>Archaea</taxon>
        <taxon>Methanobacteriati</taxon>
        <taxon>Methanobacteriota</taxon>
        <taxon>Stenosarchaea group</taxon>
        <taxon>Halobacteria</taxon>
        <taxon>Halobacteriales</taxon>
        <taxon>Haloferacaceae</taxon>
        <taxon>Haloferax</taxon>
    </lineage>
</organism>
<dbReference type="Pfam" id="PF08279">
    <property type="entry name" value="HTH_11"/>
    <property type="match status" value="1"/>
</dbReference>
<evidence type="ECO:0000313" key="4">
    <source>
        <dbReference type="Proteomes" id="UP001596481"/>
    </source>
</evidence>
<dbReference type="InterPro" id="IPR013196">
    <property type="entry name" value="HTH_11"/>
</dbReference>
<feature type="domain" description="Polymerase nucleotidyl transferase" evidence="1">
    <location>
        <begin position="129"/>
        <end position="170"/>
    </location>
</feature>
<reference evidence="3 4" key="1">
    <citation type="journal article" date="2019" name="Int. J. Syst. Evol. Microbiol.">
        <title>The Global Catalogue of Microorganisms (GCM) 10K type strain sequencing project: providing services to taxonomists for standard genome sequencing and annotation.</title>
        <authorList>
            <consortium name="The Broad Institute Genomics Platform"/>
            <consortium name="The Broad Institute Genome Sequencing Center for Infectious Disease"/>
            <person name="Wu L."/>
            <person name="Ma J."/>
        </authorList>
    </citation>
    <scope>NUCLEOTIDE SEQUENCE [LARGE SCALE GENOMIC DNA]</scope>
    <source>
        <strain evidence="3 4">DSM 29988</strain>
    </source>
</reference>
<evidence type="ECO:0000313" key="3">
    <source>
        <dbReference type="EMBL" id="MFC7203313.1"/>
    </source>
</evidence>
<dbReference type="InterPro" id="IPR036390">
    <property type="entry name" value="WH_DNA-bd_sf"/>
</dbReference>
<evidence type="ECO:0000259" key="2">
    <source>
        <dbReference type="Pfam" id="PF08279"/>
    </source>
</evidence>
<protein>
    <submittedName>
        <fullName evidence="3">Nucleotidyltransferase domain-containing protein</fullName>
    </submittedName>
</protein>
<dbReference type="InterPro" id="IPR043519">
    <property type="entry name" value="NT_sf"/>
</dbReference>
<comment type="caution">
    <text evidence="3">The sequence shown here is derived from an EMBL/GenBank/DDBJ whole genome shotgun (WGS) entry which is preliminary data.</text>
</comment>
<dbReference type="RefSeq" id="WP_390222652.1">
    <property type="nucleotide sequence ID" value="NZ_JBHTAA010000002.1"/>
</dbReference>
<dbReference type="Proteomes" id="UP001596481">
    <property type="component" value="Unassembled WGS sequence"/>
</dbReference>
<gene>
    <name evidence="3" type="ORF">ACFQJC_07280</name>
</gene>
<dbReference type="SUPFAM" id="SSF46785">
    <property type="entry name" value="Winged helix' DNA-binding domain"/>
    <property type="match status" value="1"/>
</dbReference>
<evidence type="ECO:0000259" key="1">
    <source>
        <dbReference type="Pfam" id="PF01909"/>
    </source>
</evidence>
<accession>A0ABD5ZDN6</accession>
<dbReference type="AlphaFoldDB" id="A0ABD5ZDN6"/>
<name>A0ABD5ZDN6_9EURY</name>
<dbReference type="Gene3D" id="1.10.10.10">
    <property type="entry name" value="Winged helix-like DNA-binding domain superfamily/Winged helix DNA-binding domain"/>
    <property type="match status" value="1"/>
</dbReference>
<dbReference type="Pfam" id="PF01909">
    <property type="entry name" value="NTP_transf_2"/>
    <property type="match status" value="1"/>
</dbReference>
<dbReference type="SUPFAM" id="SSF81301">
    <property type="entry name" value="Nucleotidyltransferase"/>
    <property type="match status" value="1"/>
</dbReference>
<proteinExistence type="predicted"/>
<dbReference type="InterPro" id="IPR036388">
    <property type="entry name" value="WH-like_DNA-bd_sf"/>
</dbReference>